<keyword evidence="3" id="KW-1185">Reference proteome</keyword>
<feature type="region of interest" description="Disordered" evidence="1">
    <location>
        <begin position="604"/>
        <end position="664"/>
    </location>
</feature>
<feature type="compositionally biased region" description="Polar residues" evidence="1">
    <location>
        <begin position="111"/>
        <end position="121"/>
    </location>
</feature>
<feature type="compositionally biased region" description="Low complexity" evidence="1">
    <location>
        <begin position="204"/>
        <end position="217"/>
    </location>
</feature>
<evidence type="ECO:0000313" key="2">
    <source>
        <dbReference type="EMBL" id="CZR65598.1"/>
    </source>
</evidence>
<evidence type="ECO:0000256" key="1">
    <source>
        <dbReference type="SAM" id="MobiDB-lite"/>
    </source>
</evidence>
<feature type="compositionally biased region" description="Low complexity" evidence="1">
    <location>
        <begin position="926"/>
        <end position="937"/>
    </location>
</feature>
<dbReference type="Proteomes" id="UP000184330">
    <property type="component" value="Unassembled WGS sequence"/>
</dbReference>
<feature type="region of interest" description="Disordered" evidence="1">
    <location>
        <begin position="191"/>
        <end position="243"/>
    </location>
</feature>
<feature type="compositionally biased region" description="Basic and acidic residues" evidence="1">
    <location>
        <begin position="956"/>
        <end position="965"/>
    </location>
</feature>
<evidence type="ECO:0000313" key="3">
    <source>
        <dbReference type="Proteomes" id="UP000184330"/>
    </source>
</evidence>
<feature type="region of interest" description="Disordered" evidence="1">
    <location>
        <begin position="446"/>
        <end position="472"/>
    </location>
</feature>
<dbReference type="STRING" id="576137.A0A1L7XKQ2"/>
<feature type="compositionally biased region" description="Acidic residues" evidence="1">
    <location>
        <begin position="643"/>
        <end position="664"/>
    </location>
</feature>
<protein>
    <recommendedName>
        <fullName evidence="4">C2H2-type domain-containing protein</fullName>
    </recommendedName>
</protein>
<dbReference type="OrthoDB" id="5382659at2759"/>
<dbReference type="AlphaFoldDB" id="A0A1L7XKQ2"/>
<reference evidence="2 3" key="1">
    <citation type="submission" date="2016-03" db="EMBL/GenBank/DDBJ databases">
        <authorList>
            <person name="Ploux O."/>
        </authorList>
    </citation>
    <scope>NUCLEOTIDE SEQUENCE [LARGE SCALE GENOMIC DNA]</scope>
    <source>
        <strain evidence="2 3">UAMH 11012</strain>
    </source>
</reference>
<gene>
    <name evidence="2" type="ORF">PAC_15498</name>
</gene>
<dbReference type="PANTHER" id="PTHR38166:SF1">
    <property type="entry name" value="C2H2-TYPE DOMAIN-CONTAINING PROTEIN"/>
    <property type="match status" value="1"/>
</dbReference>
<organism evidence="2 3">
    <name type="scientific">Phialocephala subalpina</name>
    <dbReference type="NCBI Taxonomy" id="576137"/>
    <lineage>
        <taxon>Eukaryota</taxon>
        <taxon>Fungi</taxon>
        <taxon>Dikarya</taxon>
        <taxon>Ascomycota</taxon>
        <taxon>Pezizomycotina</taxon>
        <taxon>Leotiomycetes</taxon>
        <taxon>Helotiales</taxon>
        <taxon>Mollisiaceae</taxon>
        <taxon>Phialocephala</taxon>
        <taxon>Phialocephala fortinii species complex</taxon>
    </lineage>
</organism>
<dbReference type="EMBL" id="FJOG01000032">
    <property type="protein sequence ID" value="CZR65598.1"/>
    <property type="molecule type" value="Genomic_DNA"/>
</dbReference>
<dbReference type="PANTHER" id="PTHR38166">
    <property type="entry name" value="C2H2-TYPE DOMAIN-CONTAINING PROTEIN-RELATED"/>
    <property type="match status" value="1"/>
</dbReference>
<evidence type="ECO:0008006" key="4">
    <source>
        <dbReference type="Google" id="ProtNLM"/>
    </source>
</evidence>
<feature type="compositionally biased region" description="Basic residues" evidence="1">
    <location>
        <begin position="630"/>
        <end position="639"/>
    </location>
</feature>
<feature type="compositionally biased region" description="Polar residues" evidence="1">
    <location>
        <begin position="79"/>
        <end position="88"/>
    </location>
</feature>
<sequence length="1074" mass="120128">MKPPVSGKLKPKRRWRNATKNRLQSTGGDYQLLPARLPYAKRIGEQIYTVGEATIYVWGSRLVRSSHGRRFQYRVPLRQPSTNDSTQSRLEELDSAPDNTSSVEEAGFPLSPSSRSHQVTLGSLPSEGLEATEIPEPTNAQQDILPLSLASGEGVNQSLTAIGRQQLFDRLMEQFWTHFNVEFTTYGNNTSKHSSEVLPQGLLTPPQSTSSMPSTASVGGQNGEHTPGGDDDDPNIPRKRKNVSGAGVCSQHFRFACPYRKHDPHKYNVMEWASCGLTPHNTIARVKAHLYQCHRILQCPRCMSVFNTEVEQQRHVSHETVCERSSTPVVDGITEDIERQLRCRKTRFPGQSEESRWGDIYRILFPSEPVPAPYFEPPSEKRSTSDPYDRALEDYETYVRLQLPIFFRSALETAISNEAQPIEERLRLGMTDILQQAQERVFAQYHTAHSQPAPFPSSPSHLTNSLTTGQTDKTSVSELGLPGPANHVISGSVSGLEIDFVDFDNEVFECPMTEYADSGYGSVSPSVLHEHIDEDASVSKRFIPWSYGPGDIQDAIYPRHVAIVNIPRRRAPLSPETANKLDRVMKGFWLTIFDKDWLHSFRKHGHASAPRRGGKGTQTSKSSNSSKSKNNQRGRKKTRLSASDEEEEEEGSKEVMLDPDDDEDPDLDLGFACPYRKYSPNKYNVTDWAPCALTSRPTIARIKDHLYRYHFVFQCQRCNGIYDTEPLLNDHINAAQACDVVESQQGGKNGINRSLKDLIASRKRLFPGQSERKKWEHIYQLIFPGEPLPISPYWDDPELQERLFVDRYNEYLLQELPQTVRRDLERLVGNDSNPSERRILEQAVSLLPAALGILWHTFRGTFDPNPDRDDIVVHPSARTSTSTIEPSILGMSQEVERTATVIQPAVSLLQAQPIPAAQNRTSHVPSSSDSAYFSGDSNAGEGSSGLNLGDVNGNKGVEDNEKCDASRQSTILVNDPEAENQFRPSNQGWQAPGIGPGLDTEDRTSVLPQLEIARESRSEQASLQSGQILPDNPPQFAGQDLTPIGCDSFDWEAFMASSEQIEGSESLLEKLHEQ</sequence>
<name>A0A1L7XKQ2_9HELO</name>
<feature type="compositionally biased region" description="Polar residues" evidence="1">
    <location>
        <begin position="458"/>
        <end position="472"/>
    </location>
</feature>
<accession>A0A1L7XKQ2</accession>
<proteinExistence type="predicted"/>
<feature type="region of interest" description="Disordered" evidence="1">
    <location>
        <begin position="75"/>
        <end position="121"/>
    </location>
</feature>
<feature type="region of interest" description="Disordered" evidence="1">
    <location>
        <begin position="1015"/>
        <end position="1035"/>
    </location>
</feature>
<feature type="region of interest" description="Disordered" evidence="1">
    <location>
        <begin position="918"/>
        <end position="1002"/>
    </location>
</feature>
<feature type="compositionally biased region" description="Low complexity" evidence="1">
    <location>
        <begin position="617"/>
        <end position="629"/>
    </location>
</feature>